<keyword evidence="2 3" id="KW-0808">Transferase</keyword>
<proteinExistence type="predicted"/>
<dbReference type="Proteomes" id="UP000245133">
    <property type="component" value="Unassembled WGS sequence"/>
</dbReference>
<sequence>MKYDLTAINIIPKRLVSPESWVKHLPFAYYLMQHVRPGVLVELGVHTGNSFCAFAEAARIFNIDTKFYGVDTFEGEKHAGFYDTSVYDELSHYTKLNFNESVSLLKMRFEEAVHYFTDKSIDVLHIDGLHTYEAVKSDFDTWLPKMKPNGIILFHDTLVRRDEFGVWKLWSEIKDNYYHSYEFSFGHGLGVLFLGEIPFADHLKELDRDLNIQNLFLPAGERNEWHFQFKRCDILYKDLKREHEQLRDVEHVEVRAQRDEAQAVIKELRSRISFKIYYIPFIISAKVKKFFGLK</sequence>
<dbReference type="PANTHER" id="PTHR40048">
    <property type="entry name" value="RHAMNOSYL O-METHYLTRANSFERASE"/>
    <property type="match status" value="1"/>
</dbReference>
<dbReference type="GO" id="GO:0008168">
    <property type="term" value="F:methyltransferase activity"/>
    <property type="evidence" value="ECO:0007669"/>
    <property type="project" value="UniProtKB-KW"/>
</dbReference>
<dbReference type="AlphaFoldDB" id="A0A2P2DW50"/>
<dbReference type="GO" id="GO:0071770">
    <property type="term" value="P:DIM/DIP cell wall layer assembly"/>
    <property type="evidence" value="ECO:0007669"/>
    <property type="project" value="TreeGrafter"/>
</dbReference>
<dbReference type="GO" id="GO:0032259">
    <property type="term" value="P:methylation"/>
    <property type="evidence" value="ECO:0007669"/>
    <property type="project" value="UniProtKB-KW"/>
</dbReference>
<evidence type="ECO:0000313" key="4">
    <source>
        <dbReference type="Proteomes" id="UP000245133"/>
    </source>
</evidence>
<dbReference type="Pfam" id="PF13578">
    <property type="entry name" value="Methyltransf_24"/>
    <property type="match status" value="1"/>
</dbReference>
<evidence type="ECO:0000256" key="1">
    <source>
        <dbReference type="ARBA" id="ARBA00022603"/>
    </source>
</evidence>
<dbReference type="OrthoDB" id="2067924at2"/>
<dbReference type="SUPFAM" id="SSF53335">
    <property type="entry name" value="S-adenosyl-L-methionine-dependent methyltransferases"/>
    <property type="match status" value="1"/>
</dbReference>
<protein>
    <submittedName>
        <fullName evidence="3">Putative glycosyltransferase</fullName>
    </submittedName>
</protein>
<evidence type="ECO:0000256" key="2">
    <source>
        <dbReference type="ARBA" id="ARBA00022679"/>
    </source>
</evidence>
<dbReference type="RefSeq" id="WP_108972975.1">
    <property type="nucleotide sequence ID" value="NZ_BFBB01000002.1"/>
</dbReference>
<evidence type="ECO:0000313" key="3">
    <source>
        <dbReference type="EMBL" id="GBF48790.1"/>
    </source>
</evidence>
<gene>
    <name evidence="3" type="ORF">LPTSP4_02900</name>
</gene>
<organism evidence="3 4">
    <name type="scientific">Leptospira ryugenii</name>
    <dbReference type="NCBI Taxonomy" id="1917863"/>
    <lineage>
        <taxon>Bacteria</taxon>
        <taxon>Pseudomonadati</taxon>
        <taxon>Spirochaetota</taxon>
        <taxon>Spirochaetia</taxon>
        <taxon>Leptospirales</taxon>
        <taxon>Leptospiraceae</taxon>
        <taxon>Leptospira</taxon>
    </lineage>
</organism>
<dbReference type="InterPro" id="IPR029063">
    <property type="entry name" value="SAM-dependent_MTases_sf"/>
</dbReference>
<dbReference type="PANTHER" id="PTHR40048:SF1">
    <property type="entry name" value="RHAMNOSYL O-METHYLTRANSFERASE"/>
    <property type="match status" value="1"/>
</dbReference>
<dbReference type="EMBL" id="BFBB01000002">
    <property type="protein sequence ID" value="GBF48790.1"/>
    <property type="molecule type" value="Genomic_DNA"/>
</dbReference>
<reference evidence="3 4" key="1">
    <citation type="submission" date="2018-02" db="EMBL/GenBank/DDBJ databases">
        <title>Novel Leptospira species isolated from soil and water in Japan.</title>
        <authorList>
            <person name="Nakao R."/>
            <person name="Masuzawa T."/>
        </authorList>
    </citation>
    <scope>NUCLEOTIDE SEQUENCE [LARGE SCALE GENOMIC DNA]</scope>
    <source>
        <strain evidence="3 4">YH101</strain>
    </source>
</reference>
<keyword evidence="1" id="KW-0489">Methyltransferase</keyword>
<dbReference type="Gene3D" id="3.40.50.150">
    <property type="entry name" value="Vaccinia Virus protein VP39"/>
    <property type="match status" value="1"/>
</dbReference>
<accession>A0A2P2DW50</accession>
<dbReference type="GO" id="GO:0005886">
    <property type="term" value="C:plasma membrane"/>
    <property type="evidence" value="ECO:0007669"/>
    <property type="project" value="TreeGrafter"/>
</dbReference>
<keyword evidence="4" id="KW-1185">Reference proteome</keyword>
<name>A0A2P2DW50_9LEPT</name>
<comment type="caution">
    <text evidence="3">The sequence shown here is derived from an EMBL/GenBank/DDBJ whole genome shotgun (WGS) entry which is preliminary data.</text>
</comment>